<geneLocation type="plasmid" evidence="7 10">
    <name>pJCM12687</name>
</geneLocation>
<gene>
    <name evidence="8" type="ORF">BST20_28535</name>
    <name evidence="7" type="ORF">MBRA_55360</name>
</gene>
<evidence type="ECO:0000256" key="4">
    <source>
        <dbReference type="ARBA" id="ARBA00022989"/>
    </source>
</evidence>
<feature type="transmembrane region" description="Helical" evidence="6">
    <location>
        <begin position="43"/>
        <end position="61"/>
    </location>
</feature>
<keyword evidence="3 6" id="KW-0812">Transmembrane</keyword>
<organism evidence="8 9">
    <name type="scientific">Mycobacterium branderi</name>
    <dbReference type="NCBI Taxonomy" id="43348"/>
    <lineage>
        <taxon>Bacteria</taxon>
        <taxon>Bacillati</taxon>
        <taxon>Actinomycetota</taxon>
        <taxon>Actinomycetes</taxon>
        <taxon>Mycobacteriales</taxon>
        <taxon>Mycobacteriaceae</taxon>
        <taxon>Mycobacterium</taxon>
    </lineage>
</organism>
<feature type="transmembrane region" description="Helical" evidence="6">
    <location>
        <begin position="67"/>
        <end position="90"/>
    </location>
</feature>
<name>A0A7I7WFG7_9MYCO</name>
<dbReference type="PANTHER" id="PTHR38601">
    <property type="entry name" value="HYDROGENASE-4 COMPONENT E"/>
    <property type="match status" value="1"/>
</dbReference>
<evidence type="ECO:0000256" key="1">
    <source>
        <dbReference type="ARBA" id="ARBA00004651"/>
    </source>
</evidence>
<evidence type="ECO:0000256" key="6">
    <source>
        <dbReference type="SAM" id="Phobius"/>
    </source>
</evidence>
<dbReference type="AlphaFoldDB" id="A0A7I7WFG7"/>
<feature type="transmembrane region" description="Helical" evidence="6">
    <location>
        <begin position="132"/>
        <end position="154"/>
    </location>
</feature>
<dbReference type="RefSeq" id="WP_083134756.1">
    <property type="nucleotide sequence ID" value="NZ_AP022607.1"/>
</dbReference>
<keyword evidence="5 6" id="KW-0472">Membrane</keyword>
<dbReference type="OrthoDB" id="5114634at2"/>
<dbReference type="EMBL" id="AP022607">
    <property type="protein sequence ID" value="BBZ15341.1"/>
    <property type="molecule type" value="Genomic_DNA"/>
</dbReference>
<dbReference type="InterPro" id="IPR038730">
    <property type="entry name" value="HyfE-like"/>
</dbReference>
<accession>A0A7I7WFG7</accession>
<dbReference type="Proteomes" id="UP000192441">
    <property type="component" value="Unassembled WGS sequence"/>
</dbReference>
<reference evidence="7" key="3">
    <citation type="submission" date="2020-02" db="EMBL/GenBank/DDBJ databases">
        <authorList>
            <person name="Matsumoto Y."/>
            <person name="Motooka D."/>
            <person name="Nakamura S."/>
        </authorList>
    </citation>
    <scope>NUCLEOTIDE SEQUENCE</scope>
    <source>
        <strain evidence="7">JCM 12687</strain>
        <plasmid evidence="7">pJCM12687</plasmid>
    </source>
</reference>
<dbReference type="EMBL" id="MVHM01000039">
    <property type="protein sequence ID" value="ORA28815.1"/>
    <property type="molecule type" value="Genomic_DNA"/>
</dbReference>
<evidence type="ECO:0000313" key="8">
    <source>
        <dbReference type="EMBL" id="ORA28815.1"/>
    </source>
</evidence>
<evidence type="ECO:0000256" key="3">
    <source>
        <dbReference type="ARBA" id="ARBA00022692"/>
    </source>
</evidence>
<feature type="transmembrane region" description="Helical" evidence="6">
    <location>
        <begin position="189"/>
        <end position="206"/>
    </location>
</feature>
<evidence type="ECO:0000256" key="2">
    <source>
        <dbReference type="ARBA" id="ARBA00022475"/>
    </source>
</evidence>
<reference evidence="7 10" key="2">
    <citation type="journal article" date="2019" name="Emerg. Microbes Infect.">
        <title>Comprehensive subspecies identification of 175 nontuberculous mycobacteria species based on 7547 genomic profiles.</title>
        <authorList>
            <person name="Matsumoto Y."/>
            <person name="Kinjo T."/>
            <person name="Motooka D."/>
            <person name="Nabeya D."/>
            <person name="Jung N."/>
            <person name="Uechi K."/>
            <person name="Horii T."/>
            <person name="Iida T."/>
            <person name="Fujita J."/>
            <person name="Nakamura S."/>
        </authorList>
    </citation>
    <scope>NUCLEOTIDE SEQUENCE [LARGE SCALE GENOMIC DNA]</scope>
    <source>
        <strain evidence="7 10">JCM 12687</strain>
        <plasmid evidence="7">pJCM12687</plasmid>
    </source>
</reference>
<evidence type="ECO:0000313" key="9">
    <source>
        <dbReference type="Proteomes" id="UP000192441"/>
    </source>
</evidence>
<comment type="subcellular location">
    <subcellularLocation>
        <location evidence="1">Cell membrane</location>
        <topology evidence="1">Multi-pass membrane protein</topology>
    </subcellularLocation>
</comment>
<dbReference type="Proteomes" id="UP000467379">
    <property type="component" value="Plasmid pJCM12687"/>
</dbReference>
<evidence type="ECO:0000256" key="5">
    <source>
        <dbReference type="ARBA" id="ARBA00023136"/>
    </source>
</evidence>
<sequence length="226" mass="23914">MALAGNQFVPTVYDGTANTVALIVLLLEFGMLRQAMLRGQVRLYAGQSFAVSVLAGVVAFHHHVPELYALAVLSFLLKVIAVPLLVFGLLREAPEEIAGSGVLGVATEVLISIGIGAFGFFAVGVLGIHSEMLPTTALSLSVAVVLVAFVLMIVRRDVVSQAIGFFSLENGASLASMVVAAGMPLILEVAFLFDLLVAVVVFGVLMRTHHRRTRSLSTASLDRLRG</sequence>
<keyword evidence="4 6" id="KW-1133">Transmembrane helix</keyword>
<protein>
    <submittedName>
        <fullName evidence="8">Hydrogenase</fullName>
    </submittedName>
</protein>
<evidence type="ECO:0000313" key="7">
    <source>
        <dbReference type="EMBL" id="BBZ15341.1"/>
    </source>
</evidence>
<reference evidence="8 9" key="1">
    <citation type="submission" date="2016-12" db="EMBL/GenBank/DDBJ databases">
        <title>The new phylogeny of genus Mycobacterium.</title>
        <authorList>
            <person name="Tortoli E."/>
            <person name="Trovato A."/>
            <person name="Cirillo D.M."/>
        </authorList>
    </citation>
    <scope>NUCLEOTIDE SEQUENCE [LARGE SCALE GENOMIC DNA]</scope>
    <source>
        <strain evidence="8 9">DSM 44624</strain>
    </source>
</reference>
<dbReference type="GO" id="GO:0005886">
    <property type="term" value="C:plasma membrane"/>
    <property type="evidence" value="ECO:0007669"/>
    <property type="project" value="UniProtKB-SubCell"/>
</dbReference>
<feature type="transmembrane region" description="Helical" evidence="6">
    <location>
        <begin position="163"/>
        <end position="183"/>
    </location>
</feature>
<keyword evidence="2" id="KW-1003">Cell membrane</keyword>
<dbReference type="PANTHER" id="PTHR38601:SF1">
    <property type="entry name" value="HYDROGENASE-4 COMPONENT E"/>
    <property type="match status" value="1"/>
</dbReference>
<feature type="transmembrane region" description="Helical" evidence="6">
    <location>
        <begin position="102"/>
        <end position="126"/>
    </location>
</feature>
<evidence type="ECO:0000313" key="10">
    <source>
        <dbReference type="Proteomes" id="UP000467379"/>
    </source>
</evidence>
<keyword evidence="10" id="KW-1185">Reference proteome</keyword>
<keyword evidence="7" id="KW-0614">Plasmid</keyword>
<proteinExistence type="predicted"/>
<feature type="transmembrane region" description="Helical" evidence="6">
    <location>
        <begin position="12"/>
        <end position="31"/>
    </location>
</feature>